<proteinExistence type="predicted"/>
<gene>
    <name evidence="1" type="ORF">C5L30_000402</name>
</gene>
<comment type="caution">
    <text evidence="1">The sequence shown here is derived from an EMBL/GenBank/DDBJ whole genome shotgun (WGS) entry which is preliminary data.</text>
</comment>
<evidence type="ECO:0000313" key="2">
    <source>
        <dbReference type="Proteomes" id="UP000295257"/>
    </source>
</evidence>
<dbReference type="InterPro" id="IPR008183">
    <property type="entry name" value="Aldose_1/G6P_1-epimerase"/>
</dbReference>
<dbReference type="InterPro" id="IPR011013">
    <property type="entry name" value="Gal_mutarotase_sf_dom"/>
</dbReference>
<accession>A0A4V3A371</accession>
<dbReference type="AlphaFoldDB" id="A0A4V3A371"/>
<dbReference type="InterPro" id="IPR014718">
    <property type="entry name" value="GH-type_carb-bd"/>
</dbReference>
<dbReference type="SUPFAM" id="SSF74650">
    <property type="entry name" value="Galactose mutarotase-like"/>
    <property type="match status" value="1"/>
</dbReference>
<evidence type="ECO:0000313" key="1">
    <source>
        <dbReference type="EMBL" id="TDG73015.1"/>
    </source>
</evidence>
<dbReference type="Proteomes" id="UP000295257">
    <property type="component" value="Unassembled WGS sequence"/>
</dbReference>
<dbReference type="PANTHER" id="PTHR11122">
    <property type="entry name" value="APOSPORY-ASSOCIATED PROTEIN C-RELATED"/>
    <property type="match status" value="1"/>
</dbReference>
<sequence>MRCKDMQYELKNDFLTVKVSSVGAELQSIRDSSDLERIWQSDENIWPRQAPILFPIVGRLKDDHYYVDGKEYKMTLHGFARDEEFTLISSEESELALKLTDNEFSHKIYPYKFELEVIYRLKEKELSVSYIVKNIDNKKDLYFSIGAHPGFVVPFQKKLKYDDFEITFSPQKSRKMVPMVDHYADLNNKYDVPNQDFRLSREKFKDDALVYELDDSTDITIKSEHVKKEVIFNTGNAKYVGLWSTYPKEGNFVCIEPWWGIDDTLNSDNQYEHKAGINKLVPEESFKAHFSVKII</sequence>
<name>A0A4V3A371_9LACO</name>
<evidence type="ECO:0008006" key="3">
    <source>
        <dbReference type="Google" id="ProtNLM"/>
    </source>
</evidence>
<dbReference type="GO" id="GO:0016853">
    <property type="term" value="F:isomerase activity"/>
    <property type="evidence" value="ECO:0007669"/>
    <property type="project" value="InterPro"/>
</dbReference>
<dbReference type="PANTHER" id="PTHR11122:SF13">
    <property type="entry name" value="GLUCOSE-6-PHOSPHATE 1-EPIMERASE"/>
    <property type="match status" value="1"/>
</dbReference>
<keyword evidence="2" id="KW-1185">Reference proteome</keyword>
<dbReference type="GO" id="GO:0030246">
    <property type="term" value="F:carbohydrate binding"/>
    <property type="evidence" value="ECO:0007669"/>
    <property type="project" value="InterPro"/>
</dbReference>
<dbReference type="InterPro" id="IPR037481">
    <property type="entry name" value="LacX"/>
</dbReference>
<dbReference type="EMBL" id="PUFN01000012">
    <property type="protein sequence ID" value="TDG73015.1"/>
    <property type="molecule type" value="Genomic_DNA"/>
</dbReference>
<dbReference type="Pfam" id="PF01263">
    <property type="entry name" value="Aldose_epim"/>
    <property type="match status" value="1"/>
</dbReference>
<dbReference type="CDD" id="cd09024">
    <property type="entry name" value="Aldose_epim_lacX"/>
    <property type="match status" value="1"/>
</dbReference>
<reference evidence="1 2" key="1">
    <citation type="journal article" date="2019" name="Appl. Microbiol. Biotechnol.">
        <title>Uncovering carbohydrate metabolism through a genotype-phenotype association study of 56 lactic acid bacteria genomes.</title>
        <authorList>
            <person name="Buron-Moles G."/>
            <person name="Chailyan A."/>
            <person name="Dolejs I."/>
            <person name="Forster J."/>
            <person name="Miks M.H."/>
        </authorList>
    </citation>
    <scope>NUCLEOTIDE SEQUENCE [LARGE SCALE GENOMIC DNA]</scope>
    <source>
        <strain evidence="1 2">ATCC 29644</strain>
    </source>
</reference>
<dbReference type="GO" id="GO:0005975">
    <property type="term" value="P:carbohydrate metabolic process"/>
    <property type="evidence" value="ECO:0007669"/>
    <property type="project" value="InterPro"/>
</dbReference>
<organism evidence="1 2">
    <name type="scientific">Companilactobacillus farciminis</name>
    <dbReference type="NCBI Taxonomy" id="1612"/>
    <lineage>
        <taxon>Bacteria</taxon>
        <taxon>Bacillati</taxon>
        <taxon>Bacillota</taxon>
        <taxon>Bacilli</taxon>
        <taxon>Lactobacillales</taxon>
        <taxon>Lactobacillaceae</taxon>
        <taxon>Companilactobacillus</taxon>
    </lineage>
</organism>
<protein>
    <recommendedName>
        <fullName evidence="3">Aldose epimerase</fullName>
    </recommendedName>
</protein>
<dbReference type="Gene3D" id="2.70.98.10">
    <property type="match status" value="1"/>
</dbReference>